<keyword evidence="3" id="KW-1185">Reference proteome</keyword>
<dbReference type="AlphaFoldDB" id="A0AAV4UHX1"/>
<evidence type="ECO:0000256" key="1">
    <source>
        <dbReference type="SAM" id="Phobius"/>
    </source>
</evidence>
<reference evidence="2 3" key="1">
    <citation type="submission" date="2021-06" db="EMBL/GenBank/DDBJ databases">
        <title>Caerostris darwini draft genome.</title>
        <authorList>
            <person name="Kono N."/>
            <person name="Arakawa K."/>
        </authorList>
    </citation>
    <scope>NUCLEOTIDE SEQUENCE [LARGE SCALE GENOMIC DNA]</scope>
</reference>
<comment type="caution">
    <text evidence="2">The sequence shown here is derived from an EMBL/GenBank/DDBJ whole genome shotgun (WGS) entry which is preliminary data.</text>
</comment>
<proteinExistence type="predicted"/>
<feature type="transmembrane region" description="Helical" evidence="1">
    <location>
        <begin position="50"/>
        <end position="69"/>
    </location>
</feature>
<name>A0AAV4UHX1_9ARAC</name>
<evidence type="ECO:0000313" key="2">
    <source>
        <dbReference type="EMBL" id="GIY57361.1"/>
    </source>
</evidence>
<accession>A0AAV4UHX1</accession>
<keyword evidence="1" id="KW-1133">Transmembrane helix</keyword>
<keyword evidence="1" id="KW-0812">Transmembrane</keyword>
<dbReference type="Proteomes" id="UP001054837">
    <property type="component" value="Unassembled WGS sequence"/>
</dbReference>
<keyword evidence="1" id="KW-0472">Membrane</keyword>
<evidence type="ECO:0000313" key="3">
    <source>
        <dbReference type="Proteomes" id="UP001054837"/>
    </source>
</evidence>
<organism evidence="2 3">
    <name type="scientific">Caerostris darwini</name>
    <dbReference type="NCBI Taxonomy" id="1538125"/>
    <lineage>
        <taxon>Eukaryota</taxon>
        <taxon>Metazoa</taxon>
        <taxon>Ecdysozoa</taxon>
        <taxon>Arthropoda</taxon>
        <taxon>Chelicerata</taxon>
        <taxon>Arachnida</taxon>
        <taxon>Araneae</taxon>
        <taxon>Araneomorphae</taxon>
        <taxon>Entelegynae</taxon>
        <taxon>Araneoidea</taxon>
        <taxon>Araneidae</taxon>
        <taxon>Caerostris</taxon>
    </lineage>
</organism>
<sequence>MLNLLQDTFNCNHVRVLDYWYTRSVGKLFSTLDKLSNFAEFVMFHSPFSYPYLFVPFPTLSISCVTIFAKCRKVERLLVRFPASLDRFRDILFCDFLLCFLFWRKYLAAKVCQNTFK</sequence>
<protein>
    <submittedName>
        <fullName evidence="2">Uncharacterized protein</fullName>
    </submittedName>
</protein>
<gene>
    <name evidence="2" type="ORF">CDAR_49871</name>
</gene>
<dbReference type="EMBL" id="BPLQ01011328">
    <property type="protein sequence ID" value="GIY57361.1"/>
    <property type="molecule type" value="Genomic_DNA"/>
</dbReference>